<reference evidence="1" key="1">
    <citation type="submission" date="2018-05" db="EMBL/GenBank/DDBJ databases">
        <authorList>
            <person name="Lanie J.A."/>
            <person name="Ng W.-L."/>
            <person name="Kazmierczak K.M."/>
            <person name="Andrzejewski T.M."/>
            <person name="Davidsen T.M."/>
            <person name="Wayne K.J."/>
            <person name="Tettelin H."/>
            <person name="Glass J.I."/>
            <person name="Rusch D."/>
            <person name="Podicherti R."/>
            <person name="Tsui H.-C.T."/>
            <person name="Winkler M.E."/>
        </authorList>
    </citation>
    <scope>NUCLEOTIDE SEQUENCE</scope>
</reference>
<sequence>VPSAATASFVPSWTITRLCWLLADGLLNVMVTSEPESAVMLSVSKASVSPTAPMEMASGPVAAGVSVSLVAGVAVSAASCSSCSV</sequence>
<proteinExistence type="predicted"/>
<accession>A0A381PFQ7</accession>
<name>A0A381PFQ7_9ZZZZ</name>
<protein>
    <submittedName>
        <fullName evidence="1">Uncharacterized protein</fullName>
    </submittedName>
</protein>
<organism evidence="1">
    <name type="scientific">marine metagenome</name>
    <dbReference type="NCBI Taxonomy" id="408172"/>
    <lineage>
        <taxon>unclassified sequences</taxon>
        <taxon>metagenomes</taxon>
        <taxon>ecological metagenomes</taxon>
    </lineage>
</organism>
<feature type="non-terminal residue" evidence="1">
    <location>
        <position position="1"/>
    </location>
</feature>
<dbReference type="EMBL" id="UINC01000930">
    <property type="protein sequence ID" value="SUZ64303.1"/>
    <property type="molecule type" value="Genomic_DNA"/>
</dbReference>
<evidence type="ECO:0000313" key="1">
    <source>
        <dbReference type="EMBL" id="SUZ64303.1"/>
    </source>
</evidence>
<dbReference type="AlphaFoldDB" id="A0A381PFQ7"/>
<gene>
    <name evidence="1" type="ORF">METZ01_LOCUS17157</name>
</gene>